<dbReference type="InterPro" id="IPR034768">
    <property type="entry name" value="4FE4S_WBL"/>
</dbReference>
<evidence type="ECO:0000313" key="13">
    <source>
        <dbReference type="EMBL" id="PRW62124.1"/>
    </source>
</evidence>
<comment type="cofactor">
    <cofactor evidence="1">
        <name>[4Fe-4S] cluster</name>
        <dbReference type="ChEBI" id="CHEBI:49883"/>
    </cofactor>
</comment>
<dbReference type="PANTHER" id="PTHR38839">
    <property type="entry name" value="TRANSCRIPTIONAL REGULATOR WHID-RELATED"/>
    <property type="match status" value="1"/>
</dbReference>
<keyword evidence="5" id="KW-0479">Metal-binding</keyword>
<feature type="domain" description="4Fe-4S Wbl-type" evidence="12">
    <location>
        <begin position="25"/>
        <end position="86"/>
    </location>
</feature>
<organism evidence="13 14">
    <name type="scientific">Actinopolyspora mortivallis</name>
    <dbReference type="NCBI Taxonomy" id="33906"/>
    <lineage>
        <taxon>Bacteria</taxon>
        <taxon>Bacillati</taxon>
        <taxon>Actinomycetota</taxon>
        <taxon>Actinomycetes</taxon>
        <taxon>Actinopolysporales</taxon>
        <taxon>Actinopolysporaceae</taxon>
        <taxon>Actinopolyspora</taxon>
    </lineage>
</organism>
<proteinExistence type="inferred from homology"/>
<keyword evidence="11" id="KW-0804">Transcription</keyword>
<dbReference type="InterPro" id="IPR003482">
    <property type="entry name" value="Whib"/>
</dbReference>
<accession>A0A2T0GSP5</accession>
<evidence type="ECO:0000256" key="1">
    <source>
        <dbReference type="ARBA" id="ARBA00001966"/>
    </source>
</evidence>
<dbReference type="EMBL" id="PVSR01000041">
    <property type="protein sequence ID" value="PRW62124.1"/>
    <property type="molecule type" value="Genomic_DNA"/>
</dbReference>
<evidence type="ECO:0000256" key="7">
    <source>
        <dbReference type="ARBA" id="ARBA00023014"/>
    </source>
</evidence>
<keyword evidence="4" id="KW-0004">4Fe-4S</keyword>
<sequence length="100" mass="10856">MSTTHNPLWELTEPLPAEIFTRKPACADETVDPELFFPVGIGFPGQISEARRVCGSCPVQNSCLSFALSTDVDGILGGTTRGERIAMRCDNRRNTDEVAA</sequence>
<dbReference type="AlphaFoldDB" id="A0A2T0GSP5"/>
<dbReference type="InParanoid" id="A0A2T0GSP5"/>
<evidence type="ECO:0000256" key="4">
    <source>
        <dbReference type="ARBA" id="ARBA00022485"/>
    </source>
</evidence>
<dbReference type="GO" id="GO:0005737">
    <property type="term" value="C:cytoplasm"/>
    <property type="evidence" value="ECO:0007669"/>
    <property type="project" value="UniProtKB-SubCell"/>
</dbReference>
<keyword evidence="9" id="KW-0238">DNA-binding</keyword>
<evidence type="ECO:0000256" key="3">
    <source>
        <dbReference type="ARBA" id="ARBA00006597"/>
    </source>
</evidence>
<protein>
    <submittedName>
        <fullName evidence="13">WhiB family transcriptional regulator</fullName>
    </submittedName>
</protein>
<dbReference type="GO" id="GO:0046872">
    <property type="term" value="F:metal ion binding"/>
    <property type="evidence" value="ECO:0007669"/>
    <property type="project" value="UniProtKB-KW"/>
</dbReference>
<evidence type="ECO:0000256" key="6">
    <source>
        <dbReference type="ARBA" id="ARBA00023004"/>
    </source>
</evidence>
<keyword evidence="6" id="KW-0408">Iron</keyword>
<evidence type="ECO:0000313" key="14">
    <source>
        <dbReference type="Proteomes" id="UP000239352"/>
    </source>
</evidence>
<dbReference type="Pfam" id="PF02467">
    <property type="entry name" value="Whib"/>
    <property type="match status" value="1"/>
</dbReference>
<dbReference type="GO" id="GO:0045454">
    <property type="term" value="P:cell redox homeostasis"/>
    <property type="evidence" value="ECO:0007669"/>
    <property type="project" value="TreeGrafter"/>
</dbReference>
<comment type="subcellular location">
    <subcellularLocation>
        <location evidence="2">Cytoplasm</location>
    </subcellularLocation>
</comment>
<dbReference type="Proteomes" id="UP000239352">
    <property type="component" value="Unassembled WGS sequence"/>
</dbReference>
<evidence type="ECO:0000259" key="12">
    <source>
        <dbReference type="PROSITE" id="PS51674"/>
    </source>
</evidence>
<dbReference type="RefSeq" id="WP_106114963.1">
    <property type="nucleotide sequence ID" value="NZ_PVSR01000041.1"/>
</dbReference>
<dbReference type="GO" id="GO:0045892">
    <property type="term" value="P:negative regulation of DNA-templated transcription"/>
    <property type="evidence" value="ECO:0007669"/>
    <property type="project" value="TreeGrafter"/>
</dbReference>
<dbReference type="GO" id="GO:0047134">
    <property type="term" value="F:protein-disulfide reductase [NAD(P)H] activity"/>
    <property type="evidence" value="ECO:0007669"/>
    <property type="project" value="TreeGrafter"/>
</dbReference>
<reference evidence="13 14" key="1">
    <citation type="submission" date="2018-03" db="EMBL/GenBank/DDBJ databases">
        <title>Actinopolyspora mortivallis from Sahara, screening for active biomolecules.</title>
        <authorList>
            <person name="Selama O."/>
            <person name="Wellington E.M.H."/>
            <person name="Hacene H."/>
        </authorList>
    </citation>
    <scope>NUCLEOTIDE SEQUENCE [LARGE SCALE GENOMIC DNA]</scope>
    <source>
        <strain evidence="13 14">M5A</strain>
    </source>
</reference>
<dbReference type="GO" id="GO:0051539">
    <property type="term" value="F:4 iron, 4 sulfur cluster binding"/>
    <property type="evidence" value="ECO:0007669"/>
    <property type="project" value="UniProtKB-KW"/>
</dbReference>
<comment type="caution">
    <text evidence="13">The sequence shown here is derived from an EMBL/GenBank/DDBJ whole genome shotgun (WGS) entry which is preliminary data.</text>
</comment>
<dbReference type="PROSITE" id="PS51674">
    <property type="entry name" value="4FE4S_WBL"/>
    <property type="match status" value="1"/>
</dbReference>
<evidence type="ECO:0000256" key="2">
    <source>
        <dbReference type="ARBA" id="ARBA00004496"/>
    </source>
</evidence>
<evidence type="ECO:0000256" key="5">
    <source>
        <dbReference type="ARBA" id="ARBA00022723"/>
    </source>
</evidence>
<evidence type="ECO:0000256" key="8">
    <source>
        <dbReference type="ARBA" id="ARBA00023015"/>
    </source>
</evidence>
<gene>
    <name evidence="13" type="ORF">CEP50_17185</name>
</gene>
<keyword evidence="8" id="KW-0805">Transcription regulation</keyword>
<dbReference type="PANTHER" id="PTHR38839:SF6">
    <property type="entry name" value="TRANSCRIPTIONAL REGULATOR WHIB1"/>
    <property type="match status" value="1"/>
</dbReference>
<evidence type="ECO:0000256" key="9">
    <source>
        <dbReference type="ARBA" id="ARBA00023125"/>
    </source>
</evidence>
<keyword evidence="14" id="KW-1185">Reference proteome</keyword>
<evidence type="ECO:0000256" key="10">
    <source>
        <dbReference type="ARBA" id="ARBA00023157"/>
    </source>
</evidence>
<evidence type="ECO:0000256" key="11">
    <source>
        <dbReference type="ARBA" id="ARBA00023163"/>
    </source>
</evidence>
<keyword evidence="7" id="KW-0411">Iron-sulfur</keyword>
<comment type="similarity">
    <text evidence="3">Belongs to the WhiB family.</text>
</comment>
<dbReference type="GO" id="GO:0003677">
    <property type="term" value="F:DNA binding"/>
    <property type="evidence" value="ECO:0007669"/>
    <property type="project" value="UniProtKB-KW"/>
</dbReference>
<name>A0A2T0GSP5_ACTMO</name>
<keyword evidence="10" id="KW-1015">Disulfide bond</keyword>